<dbReference type="PROSITE" id="PS00022">
    <property type="entry name" value="EGF_1"/>
    <property type="match status" value="1"/>
</dbReference>
<name>A0AAV2ZMQ2_9STRA</name>
<gene>
    <name evidence="3" type="ORF">N0F65_007430</name>
</gene>
<keyword evidence="4" id="KW-1185">Reference proteome</keyword>
<evidence type="ECO:0000313" key="4">
    <source>
        <dbReference type="Proteomes" id="UP001146120"/>
    </source>
</evidence>
<reference evidence="3" key="1">
    <citation type="submission" date="2022-11" db="EMBL/GenBank/DDBJ databases">
        <authorList>
            <person name="Morgan W.R."/>
            <person name="Tartar A."/>
        </authorList>
    </citation>
    <scope>NUCLEOTIDE SEQUENCE</scope>
    <source>
        <strain evidence="3">ARSEF 373</strain>
    </source>
</reference>
<proteinExistence type="predicted"/>
<dbReference type="EMBL" id="DAKRPA010000001">
    <property type="protein sequence ID" value="DBA05268.1"/>
    <property type="molecule type" value="Genomic_DNA"/>
</dbReference>
<feature type="domain" description="EGF-like" evidence="1 2">
    <location>
        <begin position="308"/>
        <end position="319"/>
    </location>
</feature>
<evidence type="ECO:0000259" key="1">
    <source>
        <dbReference type="PROSITE" id="PS00022"/>
    </source>
</evidence>
<accession>A0AAV2ZMQ2</accession>
<dbReference type="Proteomes" id="UP001146120">
    <property type="component" value="Unassembled WGS sequence"/>
</dbReference>
<dbReference type="AlphaFoldDB" id="A0AAV2ZMQ2"/>
<comment type="caution">
    <text evidence="3">The sequence shown here is derived from an EMBL/GenBank/DDBJ whole genome shotgun (WGS) entry which is preliminary data.</text>
</comment>
<dbReference type="PROSITE" id="PS01186">
    <property type="entry name" value="EGF_2"/>
    <property type="match status" value="1"/>
</dbReference>
<reference evidence="3" key="2">
    <citation type="journal article" date="2023" name="Microbiol Resour">
        <title>Decontamination and Annotation of the Draft Genome Sequence of the Oomycete Lagenidium giganteum ARSEF 373.</title>
        <authorList>
            <person name="Morgan W.R."/>
            <person name="Tartar A."/>
        </authorList>
    </citation>
    <scope>NUCLEOTIDE SEQUENCE</scope>
    <source>
        <strain evidence="3">ARSEF 373</strain>
    </source>
</reference>
<organism evidence="3 4">
    <name type="scientific">Lagenidium giganteum</name>
    <dbReference type="NCBI Taxonomy" id="4803"/>
    <lineage>
        <taxon>Eukaryota</taxon>
        <taxon>Sar</taxon>
        <taxon>Stramenopiles</taxon>
        <taxon>Oomycota</taxon>
        <taxon>Peronosporomycetes</taxon>
        <taxon>Pythiales</taxon>
        <taxon>Pythiaceae</taxon>
    </lineage>
</organism>
<protein>
    <recommendedName>
        <fullName evidence="1 2">EGF-like domain-containing protein</fullName>
    </recommendedName>
</protein>
<evidence type="ECO:0000259" key="2">
    <source>
        <dbReference type="PROSITE" id="PS01186"/>
    </source>
</evidence>
<sequence>MLIHGAIHRCAKVGCIYGVAIQVNKSIIRLVAEGNDLSLTKGTSTISDFRVMKPKRGRGYRIFLVSDPSTYIEVYMGNFAGVSVFDVSVHLSTFMRNNNVNGMLGNANGNKNDDIRDSTTLNRLCRLTGANLFTCIDCSTLMKSALPSDCIKMEPVPVLCQGGYTVVNESTIVQRVPMMENRRRLRAADPGVPNVPSCQFNVTTVDALCGQVRQIPACDQYIENVDFYVESCRADTLLLMDQQQVDHAKLDYLRECRRQLDAAIALKADTTPDSKQQAQDDRSSLTLANPSTCPGNCSGRGTCLMNGCDCNPGYTGLECEIKFDLCLPSTTPKSNSAVRL</sequence>
<dbReference type="Pfam" id="PF23106">
    <property type="entry name" value="EGF_Teneurin"/>
    <property type="match status" value="1"/>
</dbReference>
<dbReference type="InterPro" id="IPR000742">
    <property type="entry name" value="EGF"/>
</dbReference>
<evidence type="ECO:0000313" key="3">
    <source>
        <dbReference type="EMBL" id="DBA05268.1"/>
    </source>
</evidence>
<dbReference type="Gene3D" id="2.60.120.260">
    <property type="entry name" value="Galactose-binding domain-like"/>
    <property type="match status" value="1"/>
</dbReference>